<accession>A0A0V0GZ65</accession>
<organism evidence="1">
    <name type="scientific">Solanum chacoense</name>
    <name type="common">Chaco potato</name>
    <dbReference type="NCBI Taxonomy" id="4108"/>
    <lineage>
        <taxon>Eukaryota</taxon>
        <taxon>Viridiplantae</taxon>
        <taxon>Streptophyta</taxon>
        <taxon>Embryophyta</taxon>
        <taxon>Tracheophyta</taxon>
        <taxon>Spermatophyta</taxon>
        <taxon>Magnoliopsida</taxon>
        <taxon>eudicotyledons</taxon>
        <taxon>Gunneridae</taxon>
        <taxon>Pentapetalae</taxon>
        <taxon>asterids</taxon>
        <taxon>lamiids</taxon>
        <taxon>Solanales</taxon>
        <taxon>Solanaceae</taxon>
        <taxon>Solanoideae</taxon>
        <taxon>Solaneae</taxon>
        <taxon>Solanum</taxon>
    </lineage>
</organism>
<protein>
    <submittedName>
        <fullName evidence="1">Putative ovule protein</fullName>
    </submittedName>
</protein>
<reference evidence="1" key="1">
    <citation type="submission" date="2015-12" db="EMBL/GenBank/DDBJ databases">
        <title>Gene expression during late stages of embryo sac development: a critical building block for successful pollen-pistil interactions.</title>
        <authorList>
            <person name="Liu Y."/>
            <person name="Joly V."/>
            <person name="Sabar M."/>
            <person name="Matton D.P."/>
        </authorList>
    </citation>
    <scope>NUCLEOTIDE SEQUENCE</scope>
</reference>
<dbReference type="EMBL" id="GEDG01028631">
    <property type="protein sequence ID" value="JAP13049.1"/>
    <property type="molecule type" value="Transcribed_RNA"/>
</dbReference>
<evidence type="ECO:0000313" key="1">
    <source>
        <dbReference type="EMBL" id="JAP13049.1"/>
    </source>
</evidence>
<dbReference type="AlphaFoldDB" id="A0A0V0GZ65"/>
<name>A0A0V0GZ65_SOLCH</name>
<proteinExistence type="predicted"/>
<sequence>MNGFGRRPSRHESKLVLRNGHREHNLYFNLWDTIKIEIQILINLNIKIKNKIYIFKNYITIIIIHDFKYLSYYL</sequence>